<feature type="compositionally biased region" description="Basic and acidic residues" evidence="1">
    <location>
        <begin position="139"/>
        <end position="150"/>
    </location>
</feature>
<keyword evidence="2" id="KW-1133">Transmembrane helix</keyword>
<comment type="caution">
    <text evidence="3">The sequence shown here is derived from an EMBL/GenBank/DDBJ whole genome shotgun (WGS) entry which is preliminary data.</text>
</comment>
<protein>
    <recommendedName>
        <fullName evidence="5">Transmembrane protein</fullName>
    </recommendedName>
</protein>
<proteinExistence type="predicted"/>
<keyword evidence="2" id="KW-0812">Transmembrane</keyword>
<feature type="region of interest" description="Disordered" evidence="1">
    <location>
        <begin position="102"/>
        <end position="231"/>
    </location>
</feature>
<gene>
    <name evidence="3" type="ORF">D9758_000164</name>
</gene>
<feature type="region of interest" description="Disordered" evidence="1">
    <location>
        <begin position="1"/>
        <end position="89"/>
    </location>
</feature>
<dbReference type="EMBL" id="JAACJM010000001">
    <property type="protein sequence ID" value="KAF5374981.1"/>
    <property type="molecule type" value="Genomic_DNA"/>
</dbReference>
<dbReference type="Proteomes" id="UP000559256">
    <property type="component" value="Unassembled WGS sequence"/>
</dbReference>
<feature type="compositionally biased region" description="Polar residues" evidence="1">
    <location>
        <begin position="80"/>
        <end position="89"/>
    </location>
</feature>
<evidence type="ECO:0000256" key="2">
    <source>
        <dbReference type="SAM" id="Phobius"/>
    </source>
</evidence>
<keyword evidence="2" id="KW-0472">Membrane</keyword>
<dbReference type="GO" id="GO:0000324">
    <property type="term" value="C:fungal-type vacuole"/>
    <property type="evidence" value="ECO:0007669"/>
    <property type="project" value="TreeGrafter"/>
</dbReference>
<dbReference type="PANTHER" id="PTHR36819">
    <property type="entry name" value="REGULATOR OF PHOSPHOLIPASE D SRF1"/>
    <property type="match status" value="1"/>
</dbReference>
<feature type="compositionally biased region" description="Low complexity" evidence="1">
    <location>
        <begin position="1"/>
        <end position="12"/>
    </location>
</feature>
<reference evidence="3 4" key="1">
    <citation type="journal article" date="2020" name="ISME J.">
        <title>Uncovering the hidden diversity of litter-decomposition mechanisms in mushroom-forming fungi.</title>
        <authorList>
            <person name="Floudas D."/>
            <person name="Bentzer J."/>
            <person name="Ahren D."/>
            <person name="Johansson T."/>
            <person name="Persson P."/>
            <person name="Tunlid A."/>
        </authorList>
    </citation>
    <scope>NUCLEOTIDE SEQUENCE [LARGE SCALE GENOMIC DNA]</scope>
    <source>
        <strain evidence="3 4">CBS 291.85</strain>
    </source>
</reference>
<accession>A0A8H5H1I7</accession>
<feature type="transmembrane region" description="Helical" evidence="2">
    <location>
        <begin position="391"/>
        <end position="413"/>
    </location>
</feature>
<evidence type="ECO:0000313" key="4">
    <source>
        <dbReference type="Proteomes" id="UP000559256"/>
    </source>
</evidence>
<dbReference type="AlphaFoldDB" id="A0A8H5H1I7"/>
<dbReference type="GO" id="GO:0071944">
    <property type="term" value="C:cell periphery"/>
    <property type="evidence" value="ECO:0007669"/>
    <property type="project" value="TreeGrafter"/>
</dbReference>
<dbReference type="PANTHER" id="PTHR36819:SF1">
    <property type="entry name" value="REGULATOR OF PHOSPHOLIPASE D SRF1"/>
    <property type="match status" value="1"/>
</dbReference>
<dbReference type="OrthoDB" id="1436450at2759"/>
<evidence type="ECO:0008006" key="5">
    <source>
        <dbReference type="Google" id="ProtNLM"/>
    </source>
</evidence>
<organism evidence="3 4">
    <name type="scientific">Tetrapyrgos nigripes</name>
    <dbReference type="NCBI Taxonomy" id="182062"/>
    <lineage>
        <taxon>Eukaryota</taxon>
        <taxon>Fungi</taxon>
        <taxon>Dikarya</taxon>
        <taxon>Basidiomycota</taxon>
        <taxon>Agaricomycotina</taxon>
        <taxon>Agaricomycetes</taxon>
        <taxon>Agaricomycetidae</taxon>
        <taxon>Agaricales</taxon>
        <taxon>Marasmiineae</taxon>
        <taxon>Marasmiaceae</taxon>
        <taxon>Tetrapyrgos</taxon>
    </lineage>
</organism>
<name>A0A8H5H1I7_9AGAR</name>
<dbReference type="InterPro" id="IPR037737">
    <property type="entry name" value="Srf1"/>
</dbReference>
<feature type="transmembrane region" description="Helical" evidence="2">
    <location>
        <begin position="290"/>
        <end position="309"/>
    </location>
</feature>
<feature type="compositionally biased region" description="Low complexity" evidence="1">
    <location>
        <begin position="31"/>
        <end position="49"/>
    </location>
</feature>
<keyword evidence="4" id="KW-1185">Reference proteome</keyword>
<evidence type="ECO:0000256" key="1">
    <source>
        <dbReference type="SAM" id="MobiDB-lite"/>
    </source>
</evidence>
<feature type="compositionally biased region" description="Basic and acidic residues" evidence="1">
    <location>
        <begin position="109"/>
        <end position="126"/>
    </location>
</feature>
<evidence type="ECO:0000313" key="3">
    <source>
        <dbReference type="EMBL" id="KAF5374981.1"/>
    </source>
</evidence>
<sequence>MTSTSGPSSSSRPRPPSVPSSSSVKAFSIQSTSRTPAPPVSTVVTAPPWAKDEPPSPKEITPPFSNDSRLALESRPSDVHSLQSTFNSNDSVSRWWSFTLPRQRAPGSSEEHSSQRKNMSFRDRTKSWLPTSASGLRESPLRRLTEKSTEEPQTPENAQETSGRRNWNLSITMPPPAPFTVSQNLTPGWETPWTPRPAAQGPLRDPVGEDSYDLDHEPGEESSDTTGKNASSWARRKRGLRIFILNNTYVPLLFRLANIAFTAAALGVAIRIRIREKENALMGAVGSSPTLVIIFAPLTLVHVMVAIYLEYFGRPLGLWRTSAKLAHTLLEVLFICAWSAALSLCFDNFFTSLVPCASNSTTSWYNELQRPPSNLPTFEGSLGDHICDSQLALICLVGIGLLMYCSNLVISLFRIMEKVKYHHSPTRPRFGLHLP</sequence>
<feature type="transmembrane region" description="Helical" evidence="2">
    <location>
        <begin position="244"/>
        <end position="270"/>
    </location>
</feature>
<feature type="compositionally biased region" description="Polar residues" evidence="1">
    <location>
        <begin position="151"/>
        <end position="171"/>
    </location>
</feature>